<dbReference type="Gene3D" id="3.30.9.10">
    <property type="entry name" value="D-Amino Acid Oxidase, subunit A, domain 2"/>
    <property type="match status" value="1"/>
</dbReference>
<protein>
    <submittedName>
        <fullName evidence="2">FAD-dependent oxidoreductase</fullName>
    </submittedName>
</protein>
<dbReference type="Pfam" id="PF01266">
    <property type="entry name" value="DAO"/>
    <property type="match status" value="1"/>
</dbReference>
<dbReference type="InterPro" id="IPR006076">
    <property type="entry name" value="FAD-dep_OxRdtase"/>
</dbReference>
<dbReference type="RefSeq" id="WP_088463269.1">
    <property type="nucleotide sequence ID" value="NZ_NIRR01000004.1"/>
</dbReference>
<dbReference type="AlphaFoldDB" id="A0A246FNK6"/>
<name>A0A246FNK6_9BACT</name>
<dbReference type="InterPro" id="IPR036188">
    <property type="entry name" value="FAD/NAD-bd_sf"/>
</dbReference>
<dbReference type="EMBL" id="NIRR01000004">
    <property type="protein sequence ID" value="OWP64313.1"/>
    <property type="molecule type" value="Genomic_DNA"/>
</dbReference>
<comment type="caution">
    <text evidence="2">The sequence shown here is derived from an EMBL/GenBank/DDBJ whole genome shotgun (WGS) entry which is preliminary data.</text>
</comment>
<reference evidence="2 3" key="1">
    <citation type="submission" date="2017-06" db="EMBL/GenBank/DDBJ databases">
        <title>Hymenobacter amundsenii sp. nov. isolated from regoliths in Antarctica.</title>
        <authorList>
            <person name="Sedlacek I."/>
            <person name="Kralova S."/>
            <person name="Pantucek R."/>
            <person name="Svec P."/>
            <person name="Holochova P."/>
            <person name="Stankova E."/>
            <person name="Vrbovska V."/>
            <person name="Busse H.-J."/>
        </authorList>
    </citation>
    <scope>NUCLEOTIDE SEQUENCE [LARGE SCALE GENOMIC DNA]</scope>
    <source>
        <strain evidence="2 3">CCM 8682</strain>
    </source>
</reference>
<dbReference type="PANTHER" id="PTHR13847">
    <property type="entry name" value="SARCOSINE DEHYDROGENASE-RELATED"/>
    <property type="match status" value="1"/>
</dbReference>
<evidence type="ECO:0000313" key="3">
    <source>
        <dbReference type="Proteomes" id="UP000197277"/>
    </source>
</evidence>
<accession>A0A246FNK6</accession>
<dbReference type="GO" id="GO:0005737">
    <property type="term" value="C:cytoplasm"/>
    <property type="evidence" value="ECO:0007669"/>
    <property type="project" value="TreeGrafter"/>
</dbReference>
<evidence type="ECO:0000259" key="1">
    <source>
        <dbReference type="Pfam" id="PF01266"/>
    </source>
</evidence>
<keyword evidence="3" id="KW-1185">Reference proteome</keyword>
<gene>
    <name evidence="2" type="ORF">CDA63_04555</name>
</gene>
<evidence type="ECO:0000313" key="2">
    <source>
        <dbReference type="EMBL" id="OWP64313.1"/>
    </source>
</evidence>
<proteinExistence type="predicted"/>
<dbReference type="Gene3D" id="3.50.50.60">
    <property type="entry name" value="FAD/NAD(P)-binding domain"/>
    <property type="match status" value="1"/>
</dbReference>
<dbReference type="PANTHER" id="PTHR13847:SF281">
    <property type="entry name" value="FAD DEPENDENT OXIDOREDUCTASE DOMAIN-CONTAINING PROTEIN"/>
    <property type="match status" value="1"/>
</dbReference>
<organism evidence="2 3">
    <name type="scientific">Hymenobacter amundsenii</name>
    <dbReference type="NCBI Taxonomy" id="2006685"/>
    <lineage>
        <taxon>Bacteria</taxon>
        <taxon>Pseudomonadati</taxon>
        <taxon>Bacteroidota</taxon>
        <taxon>Cytophagia</taxon>
        <taxon>Cytophagales</taxon>
        <taxon>Hymenobacteraceae</taxon>
        <taxon>Hymenobacter</taxon>
    </lineage>
</organism>
<dbReference type="OrthoDB" id="1491488at2"/>
<dbReference type="SUPFAM" id="SSF51905">
    <property type="entry name" value="FAD/NAD(P)-binding domain"/>
    <property type="match status" value="1"/>
</dbReference>
<dbReference type="Proteomes" id="UP000197277">
    <property type="component" value="Unassembled WGS sequence"/>
</dbReference>
<feature type="domain" description="FAD dependent oxidoreductase" evidence="1">
    <location>
        <begin position="17"/>
        <end position="376"/>
    </location>
</feature>
<sequence>MTNLSYWEYQSFLEEADVVVVGGGLVGLTAAIYLRQHRPQARVLVLERAVLPNGASTKNAGFACFGSVSELHAQEQRGGTAALLAVVQARWEGLRRLREMLGDEPLGYRPEGGFELFKPADATLAASSRGLLSYYNELLAPIIGQETVFRNASARIAGLGLGQTEMMLENTAEGSLDTGRLMLALLRRAWAAGVVVLHGCPVQHLEPKAGAVRVHLPGGPTVTAGQVLVATNAFARELVPGLDLVPGRGQVLVTEPLPDLQLPGTFHYDQGYYYFRQVNQRVLLGGGRNLDFDAEQTTAPGLTPLVQQRLEELLHTVIRPGRPRPRIDYRWSGIMAFGPALEPIIRQVSPGLYVAVRCNGMGVALGAGSGWQAAQLMTQ</sequence>